<accession>A0A9Q4I1K6</accession>
<dbReference type="EMBL" id="JAPRAY010000003">
    <property type="protein sequence ID" value="MCZ0666648.1"/>
    <property type="molecule type" value="Genomic_DNA"/>
</dbReference>
<sequence length="118" mass="14102">MGVEFYTCDNCGSTFPDCGEYVSCETCWTKWCCDECAEEDGYVREHCKLHPDLDDYDLMYEYRKKHCKYDSCTDCEHYVPDSCKYCRKEDYTDNVLLDYCMELLGVTRDQLVEKYNNR</sequence>
<dbReference type="Proteomes" id="UP001079535">
    <property type="component" value="Unassembled WGS sequence"/>
</dbReference>
<evidence type="ECO:0000313" key="1">
    <source>
        <dbReference type="EMBL" id="MCZ0666648.1"/>
    </source>
</evidence>
<protein>
    <submittedName>
        <fullName evidence="1">Uncharacterized protein</fullName>
    </submittedName>
</protein>
<organism evidence="1 2">
    <name type="scientific">Mediterraneibacter gnavus</name>
    <name type="common">Ruminococcus gnavus</name>
    <dbReference type="NCBI Taxonomy" id="33038"/>
    <lineage>
        <taxon>Bacteria</taxon>
        <taxon>Bacillati</taxon>
        <taxon>Bacillota</taxon>
        <taxon>Clostridia</taxon>
        <taxon>Lachnospirales</taxon>
        <taxon>Lachnospiraceae</taxon>
        <taxon>Mediterraneibacter</taxon>
    </lineage>
</organism>
<proteinExistence type="predicted"/>
<dbReference type="RefSeq" id="WP_009245464.1">
    <property type="nucleotide sequence ID" value="NZ_CABKQB010000010.1"/>
</dbReference>
<dbReference type="AlphaFoldDB" id="A0A9Q4I1K6"/>
<reference evidence="1" key="1">
    <citation type="submission" date="2022-11" db="EMBL/GenBank/DDBJ databases">
        <title>Temperate bacteriophages infecting mucin-degrading bacterium Ruminococcus gnavus from the human gut.</title>
        <authorList>
            <person name="Buttimer C."/>
        </authorList>
    </citation>
    <scope>NUCLEOTIDE SEQUENCE</scope>
    <source>
        <strain evidence="1">CCUG 49994</strain>
    </source>
</reference>
<name>A0A9Q4I1K6_MEDGN</name>
<comment type="caution">
    <text evidence="1">The sequence shown here is derived from an EMBL/GenBank/DDBJ whole genome shotgun (WGS) entry which is preliminary data.</text>
</comment>
<evidence type="ECO:0000313" key="2">
    <source>
        <dbReference type="Proteomes" id="UP001079535"/>
    </source>
</evidence>
<gene>
    <name evidence="1" type="ORF">OZZ17_03735</name>
</gene>